<comment type="caution">
    <text evidence="9">The sequence shown here is derived from an EMBL/GenBank/DDBJ whole genome shotgun (WGS) entry which is preliminary data.</text>
</comment>
<dbReference type="Gene3D" id="1.25.40.10">
    <property type="entry name" value="Tetratricopeptide repeat domain"/>
    <property type="match status" value="1"/>
</dbReference>
<dbReference type="SMART" id="SM00291">
    <property type="entry name" value="ZnF_ZZ"/>
    <property type="match status" value="2"/>
</dbReference>
<evidence type="ECO:0000256" key="2">
    <source>
        <dbReference type="ARBA" id="ARBA00022771"/>
    </source>
</evidence>
<keyword evidence="3" id="KW-0862">Zinc</keyword>
<feature type="domain" description="ZZ-type" evidence="7">
    <location>
        <begin position="1117"/>
        <end position="1171"/>
    </location>
</feature>
<dbReference type="CDD" id="cd02338">
    <property type="entry name" value="ZZ_PCMF_like"/>
    <property type="match status" value="1"/>
</dbReference>
<dbReference type="PANTHER" id="PTHR20930">
    <property type="entry name" value="OVARIAN CARCINOMA ANTIGEN CA125-RELATED"/>
    <property type="match status" value="1"/>
</dbReference>
<dbReference type="GO" id="GO:0008270">
    <property type="term" value="F:zinc ion binding"/>
    <property type="evidence" value="ECO:0007669"/>
    <property type="project" value="UniProtKB-KW"/>
</dbReference>
<dbReference type="InterPro" id="IPR013694">
    <property type="entry name" value="VIT"/>
</dbReference>
<dbReference type="PROSITE" id="PS51468">
    <property type="entry name" value="VIT"/>
    <property type="match status" value="1"/>
</dbReference>
<evidence type="ECO:0000256" key="1">
    <source>
        <dbReference type="ARBA" id="ARBA00022723"/>
    </source>
</evidence>
<dbReference type="PROSITE" id="PS50135">
    <property type="entry name" value="ZF_ZZ_2"/>
    <property type="match status" value="1"/>
</dbReference>
<dbReference type="Pfam" id="PF14559">
    <property type="entry name" value="TPR_19"/>
    <property type="match status" value="1"/>
</dbReference>
<evidence type="ECO:0000259" key="8">
    <source>
        <dbReference type="PROSITE" id="PS51468"/>
    </source>
</evidence>
<keyword evidence="1" id="KW-0479">Metal-binding</keyword>
<keyword evidence="10" id="KW-1185">Reference proteome</keyword>
<evidence type="ECO:0000256" key="3">
    <source>
        <dbReference type="ARBA" id="ARBA00022833"/>
    </source>
</evidence>
<feature type="coiled-coil region" evidence="6">
    <location>
        <begin position="1076"/>
        <end position="1110"/>
    </location>
</feature>
<keyword evidence="6" id="KW-0175">Coiled coil</keyword>
<evidence type="ECO:0000256" key="4">
    <source>
        <dbReference type="PROSITE-ProRule" id="PRU00228"/>
    </source>
</evidence>
<dbReference type="PROSITE" id="PS01357">
    <property type="entry name" value="ZF_ZZ_1"/>
    <property type="match status" value="1"/>
</dbReference>
<dbReference type="Pfam" id="PF00569">
    <property type="entry name" value="ZZ"/>
    <property type="match status" value="1"/>
</dbReference>
<dbReference type="Pfam" id="PF08487">
    <property type="entry name" value="VIT"/>
    <property type="match status" value="1"/>
</dbReference>
<dbReference type="InterPro" id="IPR043145">
    <property type="entry name" value="Znf_ZZ_sf"/>
</dbReference>
<dbReference type="InterPro" id="IPR011990">
    <property type="entry name" value="TPR-like_helical_dom_sf"/>
</dbReference>
<dbReference type="SUPFAM" id="SSF48452">
    <property type="entry name" value="TPR-like"/>
    <property type="match status" value="1"/>
</dbReference>
<evidence type="ECO:0000313" key="10">
    <source>
        <dbReference type="Proteomes" id="UP000663870"/>
    </source>
</evidence>
<dbReference type="SUPFAM" id="SSF57850">
    <property type="entry name" value="RING/U-box"/>
    <property type="match status" value="2"/>
</dbReference>
<dbReference type="PROSITE" id="PS50005">
    <property type="entry name" value="TPR"/>
    <property type="match status" value="1"/>
</dbReference>
<dbReference type="InterPro" id="IPR000433">
    <property type="entry name" value="Znf_ZZ"/>
</dbReference>
<keyword evidence="2 4" id="KW-0863">Zinc-finger</keyword>
<dbReference type="Gene3D" id="3.30.60.90">
    <property type="match status" value="2"/>
</dbReference>
<evidence type="ECO:0000256" key="5">
    <source>
        <dbReference type="PROSITE-ProRule" id="PRU00339"/>
    </source>
</evidence>
<feature type="repeat" description="TPR" evidence="5">
    <location>
        <begin position="888"/>
        <end position="921"/>
    </location>
</feature>
<accession>A0A813PMX2</accession>
<protein>
    <submittedName>
        <fullName evidence="9">Uncharacterized protein</fullName>
    </submittedName>
</protein>
<evidence type="ECO:0000313" key="9">
    <source>
        <dbReference type="EMBL" id="CAF0753510.1"/>
    </source>
</evidence>
<dbReference type="Proteomes" id="UP000663870">
    <property type="component" value="Unassembled WGS sequence"/>
</dbReference>
<gene>
    <name evidence="9" type="ORF">JXQ802_LOCUS1818</name>
</gene>
<evidence type="ECO:0000256" key="6">
    <source>
        <dbReference type="SAM" id="Coils"/>
    </source>
</evidence>
<dbReference type="PANTHER" id="PTHR20930:SF0">
    <property type="entry name" value="PROTEIN ILRUN"/>
    <property type="match status" value="1"/>
</dbReference>
<sequence length="1236" mass="141338">MATTTTTTRAIFPMIFGRRYADKLTDGASTPLKLVRLQIEQKVNGDFPFIHQIATTMTFKNTHNIILEGAFEFTLPEKATICGYGLDVDGVIVDGVVVEKQAARIIFEKEVRKRIDPGFVELVTGNVFRTRVYPIEPQKTRTVRVIYQDQSIADNNTNGFLYQIPIQFQTQLESLDVVLTCFGQAITKPNFLIVSNQSINNYPQFIDNGNGQYTAEWHLTNVEPSVNSEQTLSYILSNCLKPVISAIEKDSNVGAYFAISCALPIPNQQRIDQLDILSKKICILWDASLSRSNSKENRILELNTLKKFFDIWLKRYNQIEIILIIFRNDMDEKILFQLQTNNWNKFLEIFQDLPYDGATNLSQLSSINLMQSINYYFLFSDCISTINNDSSIENLYSNFKAPIWIFNGNYLHEPYDIDFIRYLTQYNEYGGGYLNREKLELNSNDLINIIETIQIKYMKIHSSSSVKQIYPSNSITIPLNLDRFLLVGQIPIPLPNSIQFEIEFSMNNQISRLSISLDMSFNERNSFGLIRRLWAQQKLNELNAFKDKYKSDILSLGLEYSLVSQFTSLLVLETLQQHLQYHVCPAKSRTLLYNQYMQYQTIENNKKPNNISELIQKWNQTCQWYDHVITDIDRHRAYLPKVPQPSSFPPPPSRFGFTTTGHTSAFGGVPTIPTAAFGSASTAAPIPFGTTSMTTQTTTQYFPPSSTTTPIFGGIAPTSSSNSSSFTGFSFSTPSTQANTAINVSNESSLSKTEETSTIVLNEHNPQSSYITRISSSHNRTSAYLIYLNERILNRQSPSFYFDVASYFFSPAAFSSILDKFNQQQENIQIADKKSIEYGLRILTNILELELEAPQLYRTVAYKLMELKQWNLALSVFQKIYSLRSDEPQSLRDLAIVLIELGQYDQALQYFKQILNEIWDARFTTIQTIVLLDLNRLLVLMNKNVPEIDSRLRRHLPVDIRIVIQWDTADTLIKLSIKEPTGQICDGYSSYRTDIGGYITNLGFRSDQPIEYLLRKAVNGIYSISLTYITNAQHTLTGVTTVLVYIYKYFGSINEEKQIQTVRLTNLNQTIDIGHIEFGDSNLEKLKDELQKSKDECHRLQNQLINSKQSIQSNMQHINITCDGCSMSPIVGDRYKCIFCPNVDFCQNCQSSTNHQHDLKHPLICIRDSSLYASSIYLQNISELIHLNIRCASCFVSPIVGVRYQCMTCKINLCEKCEFLGLHDILHERLKIIRPQ</sequence>
<reference evidence="9" key="1">
    <citation type="submission" date="2021-02" db="EMBL/GenBank/DDBJ databases">
        <authorList>
            <person name="Nowell W R."/>
        </authorList>
    </citation>
    <scope>NUCLEOTIDE SEQUENCE</scope>
</reference>
<evidence type="ECO:0000259" key="7">
    <source>
        <dbReference type="PROSITE" id="PS50135"/>
    </source>
</evidence>
<dbReference type="InterPro" id="IPR019734">
    <property type="entry name" value="TPR_rpt"/>
</dbReference>
<name>A0A813PMX2_9BILA</name>
<dbReference type="EMBL" id="CAJNOL010000021">
    <property type="protein sequence ID" value="CAF0753510.1"/>
    <property type="molecule type" value="Genomic_DNA"/>
</dbReference>
<feature type="domain" description="VIT" evidence="8">
    <location>
        <begin position="18"/>
        <end position="149"/>
    </location>
</feature>
<organism evidence="9 10">
    <name type="scientific">Rotaria sordida</name>
    <dbReference type="NCBI Taxonomy" id="392033"/>
    <lineage>
        <taxon>Eukaryota</taxon>
        <taxon>Metazoa</taxon>
        <taxon>Spiralia</taxon>
        <taxon>Gnathifera</taxon>
        <taxon>Rotifera</taxon>
        <taxon>Eurotatoria</taxon>
        <taxon>Bdelloidea</taxon>
        <taxon>Philodinida</taxon>
        <taxon>Philodinidae</taxon>
        <taxon>Rotaria</taxon>
    </lineage>
</organism>
<keyword evidence="5" id="KW-0802">TPR repeat</keyword>
<dbReference type="AlphaFoldDB" id="A0A813PMX2"/>
<proteinExistence type="predicted"/>